<name>A0A8S4GC18_PLUXY</name>
<dbReference type="EMBL" id="CAJHNJ030000389">
    <property type="protein sequence ID" value="CAG9137689.1"/>
    <property type="molecule type" value="Genomic_DNA"/>
</dbReference>
<evidence type="ECO:0000313" key="4">
    <source>
        <dbReference type="Proteomes" id="UP000653454"/>
    </source>
</evidence>
<evidence type="ECO:0000256" key="2">
    <source>
        <dbReference type="SAM" id="MobiDB-lite"/>
    </source>
</evidence>
<reference evidence="3" key="1">
    <citation type="submission" date="2020-11" db="EMBL/GenBank/DDBJ databases">
        <authorList>
            <person name="Whiteford S."/>
        </authorList>
    </citation>
    <scope>NUCLEOTIDE SEQUENCE</scope>
</reference>
<feature type="coiled-coil region" evidence="1">
    <location>
        <begin position="59"/>
        <end position="121"/>
    </location>
</feature>
<dbReference type="AlphaFoldDB" id="A0A8S4GC18"/>
<protein>
    <submittedName>
        <fullName evidence="3">(diamondback moth) hypothetical protein</fullName>
    </submittedName>
</protein>
<keyword evidence="1" id="KW-0175">Coiled coil</keyword>
<keyword evidence="4" id="KW-1185">Reference proteome</keyword>
<sequence length="176" mass="20571">MPIDDQTAGYKRKHSGEDDQEVRTSMAEIRMLFTASSYENDKKFECLRKSLEQSFLQSINELKAQNEAITKSMELISDKYDEMTTHMKKVENEQKDQKRYIHLLEQKIELLERKNVSSSIEIRNIPKLNASETKEDLIKTVKNISDVLKVPIDKMDIKDIYRTNTKIESNKPITLV</sequence>
<dbReference type="Proteomes" id="UP000653454">
    <property type="component" value="Unassembled WGS sequence"/>
</dbReference>
<comment type="caution">
    <text evidence="3">The sequence shown here is derived from an EMBL/GenBank/DDBJ whole genome shotgun (WGS) entry which is preliminary data.</text>
</comment>
<organism evidence="3 4">
    <name type="scientific">Plutella xylostella</name>
    <name type="common">Diamondback moth</name>
    <name type="synonym">Plutella maculipennis</name>
    <dbReference type="NCBI Taxonomy" id="51655"/>
    <lineage>
        <taxon>Eukaryota</taxon>
        <taxon>Metazoa</taxon>
        <taxon>Ecdysozoa</taxon>
        <taxon>Arthropoda</taxon>
        <taxon>Hexapoda</taxon>
        <taxon>Insecta</taxon>
        <taxon>Pterygota</taxon>
        <taxon>Neoptera</taxon>
        <taxon>Endopterygota</taxon>
        <taxon>Lepidoptera</taxon>
        <taxon>Glossata</taxon>
        <taxon>Ditrysia</taxon>
        <taxon>Yponomeutoidea</taxon>
        <taxon>Plutellidae</taxon>
        <taxon>Plutella</taxon>
    </lineage>
</organism>
<accession>A0A8S4GC18</accession>
<feature type="region of interest" description="Disordered" evidence="2">
    <location>
        <begin position="1"/>
        <end position="22"/>
    </location>
</feature>
<evidence type="ECO:0000313" key="3">
    <source>
        <dbReference type="EMBL" id="CAG9137689.1"/>
    </source>
</evidence>
<gene>
    <name evidence="3" type="ORF">PLXY2_LOCUS15942</name>
</gene>
<evidence type="ECO:0000256" key="1">
    <source>
        <dbReference type="SAM" id="Coils"/>
    </source>
</evidence>
<proteinExistence type="predicted"/>